<dbReference type="PANTHER" id="PTHR13281:SF0">
    <property type="entry name" value="TRANSMEMBRANE PROTEIN 70, MITOCHONDRIAL"/>
    <property type="match status" value="1"/>
</dbReference>
<comment type="caution">
    <text evidence="3">The sequence shown here is derived from an EMBL/GenBank/DDBJ whole genome shotgun (WGS) entry which is preliminary data.</text>
</comment>
<dbReference type="Pfam" id="PF06979">
    <property type="entry name" value="TMEM70"/>
    <property type="match status" value="1"/>
</dbReference>
<dbReference type="AlphaFoldDB" id="A0A498LC36"/>
<sequence>MFSLCVMPYVLLKTGIGVNSLALQVAFCGVIGFFTFLTPVLLHLITKGYVVRLYHNKETDMYTAITYSALLVEKRTVFHQSDVVIPDVSRMFTSFYARKRSMLVNPMLFSLPYDYNHLMGYDRPFSFDTDDLNKPDKMFTVARIGYIARVYDKGQLFFEYTQPHIPCEDVKVCYIIKGVFTITRIGFHALIYYEDQLWLDHMQQDIPCEDLKLCDIIKGETLHETVPVYLRKYYGPKRNLSTWALAGPLYYLSMTGAPCHLGVNLYTVTYTVIPMFTISRCGYHGVVYYKDQLWLDHVQPDVACEDIKFCYIIKGETLHDTVPFYVKKFFGPEGEYQIYLTLNLVDDLENKLTLQFNITINVKNNSSEKNKLFPQLGGL</sequence>
<dbReference type="EMBL" id="QBIY01013392">
    <property type="protein sequence ID" value="RXN05758.1"/>
    <property type="molecule type" value="Genomic_DNA"/>
</dbReference>
<evidence type="ECO:0000313" key="3">
    <source>
        <dbReference type="EMBL" id="RXN05758.1"/>
    </source>
</evidence>
<dbReference type="InterPro" id="IPR045325">
    <property type="entry name" value="TMEM70/TMEM186/TMEM223"/>
</dbReference>
<protein>
    <submittedName>
        <fullName evidence="3">Transmembrane mitochondrial-like isoform X1</fullName>
    </submittedName>
</protein>
<keyword evidence="2" id="KW-0472">Membrane</keyword>
<keyword evidence="2 3" id="KW-0812">Transmembrane</keyword>
<comment type="similarity">
    <text evidence="1">Belongs to the TMEM70 family.</text>
</comment>
<reference evidence="3 4" key="1">
    <citation type="submission" date="2018-03" db="EMBL/GenBank/DDBJ databases">
        <title>Draft genome sequence of Rohu Carp (Labeo rohita).</title>
        <authorList>
            <person name="Das P."/>
            <person name="Kushwaha B."/>
            <person name="Joshi C.G."/>
            <person name="Kumar D."/>
            <person name="Nagpure N.S."/>
            <person name="Sahoo L."/>
            <person name="Das S.P."/>
            <person name="Bit A."/>
            <person name="Patnaik S."/>
            <person name="Meher P.K."/>
            <person name="Jayasankar P."/>
            <person name="Koringa P.G."/>
            <person name="Patel N.V."/>
            <person name="Hinsu A.T."/>
            <person name="Kumar R."/>
            <person name="Pandey M."/>
            <person name="Agarwal S."/>
            <person name="Srivastava S."/>
            <person name="Singh M."/>
            <person name="Iquebal M.A."/>
            <person name="Jaiswal S."/>
            <person name="Angadi U.B."/>
            <person name="Kumar N."/>
            <person name="Raza M."/>
            <person name="Shah T.M."/>
            <person name="Rai A."/>
            <person name="Jena J.K."/>
        </authorList>
    </citation>
    <scope>NUCLEOTIDE SEQUENCE [LARGE SCALE GENOMIC DNA]</scope>
    <source>
        <strain evidence="3">DASCIFA01</strain>
        <tissue evidence="3">Testis</tissue>
    </source>
</reference>
<accession>A0A498LC36</accession>
<dbReference type="PANTHER" id="PTHR13281">
    <property type="entry name" value="TRANSMEMBRANE PROTEIN 70, MITOCHONDRIAL"/>
    <property type="match status" value="1"/>
</dbReference>
<organism evidence="3 4">
    <name type="scientific">Labeo rohita</name>
    <name type="common">Indian major carp</name>
    <name type="synonym">Cyprinus rohita</name>
    <dbReference type="NCBI Taxonomy" id="84645"/>
    <lineage>
        <taxon>Eukaryota</taxon>
        <taxon>Metazoa</taxon>
        <taxon>Chordata</taxon>
        <taxon>Craniata</taxon>
        <taxon>Vertebrata</taxon>
        <taxon>Euteleostomi</taxon>
        <taxon>Actinopterygii</taxon>
        <taxon>Neopterygii</taxon>
        <taxon>Teleostei</taxon>
        <taxon>Ostariophysi</taxon>
        <taxon>Cypriniformes</taxon>
        <taxon>Cyprinidae</taxon>
        <taxon>Labeoninae</taxon>
        <taxon>Labeonini</taxon>
        <taxon>Labeo</taxon>
    </lineage>
</organism>
<dbReference type="GO" id="GO:0031966">
    <property type="term" value="C:mitochondrial membrane"/>
    <property type="evidence" value="ECO:0007669"/>
    <property type="project" value="TreeGrafter"/>
</dbReference>
<dbReference type="InterPro" id="IPR009724">
    <property type="entry name" value="TMEM70"/>
</dbReference>
<keyword evidence="2" id="KW-1133">Transmembrane helix</keyword>
<dbReference type="Gene3D" id="2.60.40.770">
    <property type="match status" value="1"/>
</dbReference>
<dbReference type="STRING" id="84645.A0A498LC36"/>
<keyword evidence="4" id="KW-1185">Reference proteome</keyword>
<name>A0A498LC36_LABRO</name>
<proteinExistence type="inferred from homology"/>
<dbReference type="GO" id="GO:0033615">
    <property type="term" value="P:mitochondrial proton-transporting ATP synthase complex assembly"/>
    <property type="evidence" value="ECO:0007669"/>
    <property type="project" value="TreeGrafter"/>
</dbReference>
<gene>
    <name evidence="3" type="ORF">ROHU_033253</name>
</gene>
<feature type="transmembrane region" description="Helical" evidence="2">
    <location>
        <begin position="20"/>
        <end position="45"/>
    </location>
</feature>
<evidence type="ECO:0000313" key="4">
    <source>
        <dbReference type="Proteomes" id="UP000290572"/>
    </source>
</evidence>
<dbReference type="Proteomes" id="UP000290572">
    <property type="component" value="Unassembled WGS sequence"/>
</dbReference>
<evidence type="ECO:0000256" key="2">
    <source>
        <dbReference type="SAM" id="Phobius"/>
    </source>
</evidence>
<evidence type="ECO:0000256" key="1">
    <source>
        <dbReference type="ARBA" id="ARBA00005280"/>
    </source>
</evidence>